<protein>
    <recommendedName>
        <fullName evidence="4">Major capsid protein VP1</fullName>
    </recommendedName>
    <alternativeName>
        <fullName evidence="16">Major structural protein VP1</fullName>
    </alternativeName>
</protein>
<dbReference type="Proteomes" id="UP000201054">
    <property type="component" value="Segment"/>
</dbReference>
<dbReference type="GO" id="GO:0039620">
    <property type="term" value="C:T=7 icosahedral viral capsid"/>
    <property type="evidence" value="ECO:0007669"/>
    <property type="project" value="UniProtKB-KW"/>
</dbReference>
<keyword evidence="8" id="KW-1162">Viral penetration into host cytoplasm</keyword>
<sequence>MSRVTCQRKRLGPGRAPVQKLPRVIKKGGVEVLATVPPGPESEYKLEMFLKPCFGNDSGQAGPHYWNHSSPFTGEALTDGDYHVCYSMGQIQLPEISDQCSEEYMVVWECYRMETEVLYTPKITAAGLSGSNFLAVQGTQMYFWAVGGEPLDVMYMLPKEKMNPQGNLRAPSTTHSVYDPNIIREKLSSELYPVEYWTPDPSRNENTRYFGRIVGGAATPPVVTYSNSSTIPLLDENGVGVLCNQQRCYVTCADITGFLHNRIETAHGRFFRLHFRQRRVKNPYTMSLLYKQVLIQRPPQVAAQLGVTEVTIEEGQAPAPVMAQVGSCEPMITQQASSMLNVQG</sequence>
<keyword evidence="5" id="KW-0167">Capsid protein</keyword>
<dbReference type="GeneID" id="30436181"/>
<dbReference type="SUPFAM" id="SSF88648">
    <property type="entry name" value="Group I dsDNA viruses"/>
    <property type="match status" value="1"/>
</dbReference>
<keyword evidence="14" id="KW-1015">Disulfide bond</keyword>
<evidence type="ECO:0000256" key="9">
    <source>
        <dbReference type="ARBA" id="ARBA00022804"/>
    </source>
</evidence>
<evidence type="ECO:0000256" key="14">
    <source>
        <dbReference type="ARBA" id="ARBA00023157"/>
    </source>
</evidence>
<evidence type="ECO:0000256" key="1">
    <source>
        <dbReference type="ARBA" id="ARBA00004147"/>
    </source>
</evidence>
<dbReference type="GO" id="GO:0075509">
    <property type="term" value="P:endocytosis involved in viral entry into host cell"/>
    <property type="evidence" value="ECO:0007669"/>
    <property type="project" value="UniProtKB-KW"/>
</dbReference>
<keyword evidence="10" id="KW-1145">T=7 icosahedral capsid protein</keyword>
<comment type="subcellular location">
    <subcellularLocation>
        <location evidence="1">Host nucleus</location>
    </subcellularLocation>
    <subcellularLocation>
        <location evidence="2">Virion</location>
    </subcellularLocation>
</comment>
<evidence type="ECO:0000256" key="10">
    <source>
        <dbReference type="ARBA" id="ARBA00022828"/>
    </source>
</evidence>
<evidence type="ECO:0000256" key="2">
    <source>
        <dbReference type="ARBA" id="ARBA00004328"/>
    </source>
</evidence>
<reference evidence="17" key="1">
    <citation type="submission" date="2016-08" db="EMBL/GenBank/DDBJ databases">
        <title>Identification of a Novel Naturally Occurring Polyomavirus Infection in Severe Combined Immunodeficient Rats.</title>
        <authorList>
            <person name="Besch-Williford C."/>
            <person name="Pesavento P."/>
            <person name="Hamilton S."/>
            <person name="Bauer B."/>
            <person name="Kapusinszky B."/>
            <person name="Phan T.G."/>
            <person name="Delwart E."/>
            <person name="Livingston R."/>
            <person name="Cushing S."/>
            <person name="Myles M."/>
        </authorList>
    </citation>
    <scope>NUCLEOTIDE SEQUENCE [LARGE SCALE GENOMIC DNA]</scope>
    <source>
        <strain evidence="17">1014-2016-2</strain>
    </source>
</reference>
<dbReference type="GO" id="GO:0005198">
    <property type="term" value="F:structural molecule activity"/>
    <property type="evidence" value="ECO:0007669"/>
    <property type="project" value="InterPro"/>
</dbReference>
<dbReference type="EMBL" id="KX808699">
    <property type="protein sequence ID" value="APD30548.1"/>
    <property type="molecule type" value="Genomic_DNA"/>
</dbReference>
<dbReference type="InterPro" id="IPR000662">
    <property type="entry name" value="Capsid_VP1_Polyomavir"/>
</dbReference>
<keyword evidence="9" id="KW-1161">Viral attachment to host cell</keyword>
<name>A0A1J0MVR8_9POLY</name>
<dbReference type="OrthoDB" id="12524at10239"/>
<evidence type="ECO:0000256" key="6">
    <source>
        <dbReference type="ARBA" id="ARBA00022562"/>
    </source>
</evidence>
<dbReference type="Gene3D" id="2.60.175.10">
    <property type="entry name" value="Capsid protein VP1,Polyomavirus"/>
    <property type="match status" value="1"/>
</dbReference>
<evidence type="ECO:0000313" key="17">
    <source>
        <dbReference type="EMBL" id="APD30548.1"/>
    </source>
</evidence>
<dbReference type="Pfam" id="PF00718">
    <property type="entry name" value="Polyoma_coat"/>
    <property type="match status" value="1"/>
</dbReference>
<evidence type="ECO:0000256" key="12">
    <source>
        <dbReference type="ARBA" id="ARBA00022890"/>
    </source>
</evidence>
<dbReference type="RefSeq" id="YP_009325930.1">
    <property type="nucleotide sequence ID" value="NC_032005.1"/>
</dbReference>
<keyword evidence="11" id="KW-0946">Virion</keyword>
<evidence type="ECO:0000256" key="8">
    <source>
        <dbReference type="ARBA" id="ARBA00022595"/>
    </source>
</evidence>
<evidence type="ECO:0000256" key="11">
    <source>
        <dbReference type="ARBA" id="ARBA00022844"/>
    </source>
</evidence>
<keyword evidence="15" id="KW-1160">Virus entry into host cell</keyword>
<keyword evidence="6" id="KW-1048">Host nucleus</keyword>
<dbReference type="GO" id="GO:0042025">
    <property type="term" value="C:host cell nucleus"/>
    <property type="evidence" value="ECO:0007669"/>
    <property type="project" value="UniProtKB-SubCell"/>
</dbReference>
<dbReference type="GO" id="GO:0019062">
    <property type="term" value="P:virion attachment to host cell"/>
    <property type="evidence" value="ECO:0007669"/>
    <property type="project" value="UniProtKB-KW"/>
</dbReference>
<evidence type="ECO:0000256" key="3">
    <source>
        <dbReference type="ARBA" id="ARBA00006893"/>
    </source>
</evidence>
<organism evidence="17">
    <name type="scientific">Betapolyomavirus securanorvegicus</name>
    <dbReference type="NCBI Taxonomy" id="1919247"/>
    <lineage>
        <taxon>Viruses</taxon>
        <taxon>Monodnaviria</taxon>
        <taxon>Shotokuvirae</taxon>
        <taxon>Cossaviricota</taxon>
        <taxon>Papovaviricetes</taxon>
        <taxon>Sepolyvirales</taxon>
        <taxon>Polyomaviridae</taxon>
        <taxon>Betapolyomavirus</taxon>
    </lineage>
</organism>
<dbReference type="InterPro" id="IPR036931">
    <property type="entry name" value="Polyomavir_VP1_sf"/>
</dbReference>
<keyword evidence="13" id="KW-0426">Late protein</keyword>
<proteinExistence type="inferred from homology"/>
<evidence type="ECO:0000256" key="15">
    <source>
        <dbReference type="ARBA" id="ARBA00023296"/>
    </source>
</evidence>
<evidence type="ECO:0000256" key="7">
    <source>
        <dbReference type="ARBA" id="ARBA00022581"/>
    </source>
</evidence>
<dbReference type="InterPro" id="IPR011222">
    <property type="entry name" value="dsDNA_vir_gr_I_capsid"/>
</dbReference>
<keyword evidence="7" id="KW-0945">Host-virus interaction</keyword>
<evidence type="ECO:0000256" key="16">
    <source>
        <dbReference type="ARBA" id="ARBA00032469"/>
    </source>
</evidence>
<evidence type="ECO:0000256" key="13">
    <source>
        <dbReference type="ARBA" id="ARBA00022921"/>
    </source>
</evidence>
<dbReference type="KEGG" id="vg:30436181"/>
<evidence type="ECO:0000256" key="5">
    <source>
        <dbReference type="ARBA" id="ARBA00022561"/>
    </source>
</evidence>
<accession>A0A1J0MVR8</accession>
<comment type="similarity">
    <text evidence="3">Belongs to the polyomaviruses coat protein VP1 family.</text>
</comment>
<evidence type="ECO:0000256" key="4">
    <source>
        <dbReference type="ARBA" id="ARBA00016975"/>
    </source>
</evidence>
<keyword evidence="12" id="KW-1164">Virus endocytosis by host</keyword>